<evidence type="ECO:0000313" key="3">
    <source>
        <dbReference type="Proteomes" id="UP001166251"/>
    </source>
</evidence>
<feature type="domain" description="N-acetyltransferase" evidence="1">
    <location>
        <begin position="5"/>
        <end position="151"/>
    </location>
</feature>
<dbReference type="InterPro" id="IPR016181">
    <property type="entry name" value="Acyl_CoA_acyltransferase"/>
</dbReference>
<dbReference type="EMBL" id="JAHZSS010000023">
    <property type="protein sequence ID" value="MBW8192459.1"/>
    <property type="molecule type" value="Genomic_DNA"/>
</dbReference>
<dbReference type="Gene3D" id="3.40.630.30">
    <property type="match status" value="1"/>
</dbReference>
<name>A0ABS7EJD7_9GAMM</name>
<reference evidence="2" key="1">
    <citation type="submission" date="2021-07" db="EMBL/GenBank/DDBJ databases">
        <title>Neiella marina sp. nov., isolated from the intestinal content of sea cucumber Apostichopus japonicus.</title>
        <authorList>
            <person name="Bai X."/>
        </authorList>
    </citation>
    <scope>NUCLEOTIDE SEQUENCE</scope>
    <source>
        <strain evidence="2">126</strain>
    </source>
</reference>
<evidence type="ECO:0000259" key="1">
    <source>
        <dbReference type="PROSITE" id="PS51186"/>
    </source>
</evidence>
<dbReference type="CDD" id="cd04301">
    <property type="entry name" value="NAT_SF"/>
    <property type="match status" value="1"/>
</dbReference>
<dbReference type="InterPro" id="IPR000182">
    <property type="entry name" value="GNAT_dom"/>
</dbReference>
<protein>
    <submittedName>
        <fullName evidence="2">GNAT family N-acetyltransferase</fullName>
    </submittedName>
</protein>
<dbReference type="SUPFAM" id="SSF55729">
    <property type="entry name" value="Acyl-CoA N-acyltransferases (Nat)"/>
    <property type="match status" value="1"/>
</dbReference>
<dbReference type="PROSITE" id="PS51186">
    <property type="entry name" value="GNAT"/>
    <property type="match status" value="1"/>
</dbReference>
<accession>A0ABS7EJD7</accession>
<dbReference type="RefSeq" id="WP_220105082.1">
    <property type="nucleotide sequence ID" value="NZ_JAHZSS010000023.1"/>
</dbReference>
<organism evidence="2 3">
    <name type="scientific">Neiella holothuriorum</name>
    <dbReference type="NCBI Taxonomy" id="2870530"/>
    <lineage>
        <taxon>Bacteria</taxon>
        <taxon>Pseudomonadati</taxon>
        <taxon>Pseudomonadota</taxon>
        <taxon>Gammaproteobacteria</taxon>
        <taxon>Alteromonadales</taxon>
        <taxon>Echinimonadaceae</taxon>
        <taxon>Neiella</taxon>
    </lineage>
</organism>
<dbReference type="Proteomes" id="UP001166251">
    <property type="component" value="Unassembled WGS sequence"/>
</dbReference>
<sequence>MATKFQLQQVRWQDAWQNLQQVRYRVFVCELRVDPRSEFDGLDEHSWHVLACDKKGRPIGSGRLCRNGKIGRIAVLMEFRNQGLGSAITRKLLKMARKQSLDDVYMAPELNDLPRFSDCAACPVGPVFMEEGIPHQQLMCSAALKKLPDLPYLH</sequence>
<evidence type="ECO:0000313" key="2">
    <source>
        <dbReference type="EMBL" id="MBW8192459.1"/>
    </source>
</evidence>
<dbReference type="Pfam" id="PF00583">
    <property type="entry name" value="Acetyltransf_1"/>
    <property type="match status" value="1"/>
</dbReference>
<gene>
    <name evidence="2" type="ORF">K0504_15580</name>
</gene>
<comment type="caution">
    <text evidence="2">The sequence shown here is derived from an EMBL/GenBank/DDBJ whole genome shotgun (WGS) entry which is preliminary data.</text>
</comment>
<keyword evidence="3" id="KW-1185">Reference proteome</keyword>
<proteinExistence type="predicted"/>